<sequence length="138" mass="15174">MVATANSLRIAARDGTVFELSPSAVEHSETLRDMVEETDQSEACVLPDMDSDILAKVVAFLTFLGDTKSGSLKLSDDEHAEWKKSFVEVDKPRLARLLRAGDFLKIQELVTLVCEAIMPMTTGRNSQQIRADFGAVNT</sequence>
<evidence type="ECO:0000256" key="2">
    <source>
        <dbReference type="ARBA" id="ARBA00022786"/>
    </source>
</evidence>
<keyword evidence="2" id="KW-0833">Ubl conjugation pathway</keyword>
<dbReference type="InterPro" id="IPR016073">
    <property type="entry name" value="Skp1_comp_POZ"/>
</dbReference>
<dbReference type="InterPro" id="IPR036296">
    <property type="entry name" value="SKP1-like_dim_sf"/>
</dbReference>
<keyword evidence="5" id="KW-1185">Reference proteome</keyword>
<comment type="similarity">
    <text evidence="1">Belongs to the SKP1 family.</text>
</comment>
<evidence type="ECO:0000313" key="5">
    <source>
        <dbReference type="Proteomes" id="UP000324585"/>
    </source>
</evidence>
<dbReference type="GO" id="GO:0006511">
    <property type="term" value="P:ubiquitin-dependent protein catabolic process"/>
    <property type="evidence" value="ECO:0007669"/>
    <property type="project" value="InterPro"/>
</dbReference>
<dbReference type="SUPFAM" id="SSF54695">
    <property type="entry name" value="POZ domain"/>
    <property type="match status" value="1"/>
</dbReference>
<accession>A0A5J4YV73</accession>
<dbReference type="InterPro" id="IPR011333">
    <property type="entry name" value="SKP1/BTB/POZ_sf"/>
</dbReference>
<organism evidence="4 5">
    <name type="scientific">Porphyridium purpureum</name>
    <name type="common">Red alga</name>
    <name type="synonym">Porphyridium cruentum</name>
    <dbReference type="NCBI Taxonomy" id="35688"/>
    <lineage>
        <taxon>Eukaryota</taxon>
        <taxon>Rhodophyta</taxon>
        <taxon>Bangiophyceae</taxon>
        <taxon>Porphyridiales</taxon>
        <taxon>Porphyridiaceae</taxon>
        <taxon>Porphyridium</taxon>
    </lineage>
</organism>
<protein>
    <submittedName>
        <fullName evidence="4">SKP1-like protein 3</fullName>
    </submittedName>
</protein>
<comment type="caution">
    <text evidence="4">The sequence shown here is derived from an EMBL/GenBank/DDBJ whole genome shotgun (WGS) entry which is preliminary data.</text>
</comment>
<dbReference type="AlphaFoldDB" id="A0A5J4YV73"/>
<evidence type="ECO:0000259" key="3">
    <source>
        <dbReference type="Pfam" id="PF03931"/>
    </source>
</evidence>
<dbReference type="InterPro" id="IPR001232">
    <property type="entry name" value="SKP1-like"/>
</dbReference>
<dbReference type="InterPro" id="IPR016897">
    <property type="entry name" value="SKP1"/>
</dbReference>
<dbReference type="SMART" id="SM00512">
    <property type="entry name" value="Skp1"/>
    <property type="match status" value="1"/>
</dbReference>
<dbReference type="OrthoDB" id="676908at2759"/>
<dbReference type="PANTHER" id="PTHR11165">
    <property type="entry name" value="SKP1"/>
    <property type="match status" value="1"/>
</dbReference>
<feature type="domain" description="SKP1 component POZ" evidence="3">
    <location>
        <begin position="7"/>
        <end position="62"/>
    </location>
</feature>
<name>A0A5J4YV73_PORPP</name>
<reference evidence="5" key="1">
    <citation type="journal article" date="2019" name="Nat. Commun.">
        <title>Expansion of phycobilisome linker gene families in mesophilic red algae.</title>
        <authorList>
            <person name="Lee J."/>
            <person name="Kim D."/>
            <person name="Bhattacharya D."/>
            <person name="Yoon H.S."/>
        </authorList>
    </citation>
    <scope>NUCLEOTIDE SEQUENCE [LARGE SCALE GENOMIC DNA]</scope>
    <source>
        <strain evidence="5">CCMP 1328</strain>
    </source>
</reference>
<dbReference type="SUPFAM" id="SSF81382">
    <property type="entry name" value="Skp1 dimerisation domain-like"/>
    <property type="match status" value="1"/>
</dbReference>
<dbReference type="Pfam" id="PF03931">
    <property type="entry name" value="Skp1_POZ"/>
    <property type="match status" value="1"/>
</dbReference>
<gene>
    <name evidence="4" type="ORF">FVE85_1554</name>
</gene>
<evidence type="ECO:0000313" key="4">
    <source>
        <dbReference type="EMBL" id="KAA8495399.1"/>
    </source>
</evidence>
<proteinExistence type="inferred from homology"/>
<evidence type="ECO:0000256" key="1">
    <source>
        <dbReference type="ARBA" id="ARBA00009993"/>
    </source>
</evidence>
<dbReference type="Gene3D" id="3.30.710.10">
    <property type="entry name" value="Potassium Channel Kv1.1, Chain A"/>
    <property type="match status" value="1"/>
</dbReference>
<dbReference type="EMBL" id="VRMN01000003">
    <property type="protein sequence ID" value="KAA8495399.1"/>
    <property type="molecule type" value="Genomic_DNA"/>
</dbReference>
<dbReference type="Proteomes" id="UP000324585">
    <property type="component" value="Unassembled WGS sequence"/>
</dbReference>